<sequence>MAAEDEEAPAPEVPEPEPEAEAEAEAEALRLKSLAEEKLRSSSLKSALKYAKRAARLRPDLDGVPQMVTALKILRAAPSDHYKVLRLPPFSLPSSIRRQYKTLALALHPDKSSSSTPSAATAAAEAFKRVADSFRFLSDRGRKRDFDLSLRLAKEKEATASAEGPVETFWTACTTCRLLHEFDRRYVGYRLVCPGCRKSFLAVEVPPSTDDDGGKPENNGGGGGGSGGAMIRVTRSRSNTRPRIPRFPPLAGDDKRKAEVSRVSTSPVSKKLSQRSEKTLAEMQKELAKGKVKEKKREKEKESKEKNAIVPRKHKDDDLSLMAVEDSDFYDFDKDRTEKSFRKGQIWAIYDDDDGMPRHYGLIEEVFSSNPFRVKMSWLDIQNHGDESLMLWEKSGFHISCGRFKFGRKVDIDSVNFFSHLVECERAARDVYRIHPKKGSVWALYDERTLGGKEGRYYDIVVFLTSYSEMHGLSMAYLEKVEGYRTIFKRQAIGSHAVKWLEKDDVRLFSHQIPARKLSETEGLNLPRDCWELDPASLPPELLSICWDR</sequence>
<protein>
    <submittedName>
        <fullName evidence="4">Uncharacterized protein LOC105061170</fullName>
    </submittedName>
</protein>
<dbReference type="Pfam" id="PF11926">
    <property type="entry name" value="DUF3444"/>
    <property type="match status" value="1"/>
</dbReference>
<dbReference type="PANTHER" id="PTHR44137:SF24">
    <property type="entry name" value="DNAJ HEAT SHOCK N-TERMINAL DOMAIN-CONTAINING PROTEIN"/>
    <property type="match status" value="1"/>
</dbReference>
<feature type="region of interest" description="Disordered" evidence="1">
    <location>
        <begin position="206"/>
        <end position="309"/>
    </location>
</feature>
<dbReference type="SMART" id="SM00271">
    <property type="entry name" value="DnaJ"/>
    <property type="match status" value="1"/>
</dbReference>
<reference evidence="4" key="1">
    <citation type="submission" date="2025-08" db="UniProtKB">
        <authorList>
            <consortium name="RefSeq"/>
        </authorList>
    </citation>
    <scope>IDENTIFICATION</scope>
</reference>
<evidence type="ECO:0000313" key="3">
    <source>
        <dbReference type="Proteomes" id="UP000504607"/>
    </source>
</evidence>
<evidence type="ECO:0000313" key="4">
    <source>
        <dbReference type="RefSeq" id="XP_010943441.1"/>
    </source>
</evidence>
<organism evidence="3 4">
    <name type="scientific">Elaeis guineensis var. tenera</name>
    <name type="common">Oil palm</name>
    <dbReference type="NCBI Taxonomy" id="51953"/>
    <lineage>
        <taxon>Eukaryota</taxon>
        <taxon>Viridiplantae</taxon>
        <taxon>Streptophyta</taxon>
        <taxon>Embryophyta</taxon>
        <taxon>Tracheophyta</taxon>
        <taxon>Spermatophyta</taxon>
        <taxon>Magnoliopsida</taxon>
        <taxon>Liliopsida</taxon>
        <taxon>Arecaceae</taxon>
        <taxon>Arecoideae</taxon>
        <taxon>Cocoseae</taxon>
        <taxon>Elaeidinae</taxon>
        <taxon>Elaeis</taxon>
    </lineage>
</organism>
<dbReference type="PANTHER" id="PTHR44137">
    <property type="entry name" value="BNAC03G44070D PROTEIN"/>
    <property type="match status" value="1"/>
</dbReference>
<dbReference type="RefSeq" id="XP_010943441.1">
    <property type="nucleotide sequence ID" value="XM_010945139.2"/>
</dbReference>
<dbReference type="InterPro" id="IPR024593">
    <property type="entry name" value="DUF3444"/>
</dbReference>
<dbReference type="OrthoDB" id="66964at2759"/>
<gene>
    <name evidence="4" type="primary">LOC105061170</name>
</gene>
<keyword evidence="3" id="KW-1185">Reference proteome</keyword>
<dbReference type="KEGG" id="egu:105061170"/>
<proteinExistence type="predicted"/>
<feature type="compositionally biased region" description="Basic and acidic residues" evidence="1">
    <location>
        <begin position="274"/>
        <end position="307"/>
    </location>
</feature>
<accession>A0A6I9SI19</accession>
<feature type="domain" description="J" evidence="2">
    <location>
        <begin position="80"/>
        <end position="150"/>
    </location>
</feature>
<dbReference type="InterPro" id="IPR036869">
    <property type="entry name" value="J_dom_sf"/>
</dbReference>
<dbReference type="Pfam" id="PF00226">
    <property type="entry name" value="DnaJ"/>
    <property type="match status" value="1"/>
</dbReference>
<dbReference type="PROSITE" id="PS50076">
    <property type="entry name" value="DNAJ_2"/>
    <property type="match status" value="1"/>
</dbReference>
<dbReference type="InterPro" id="IPR056988">
    <property type="entry name" value="Zn_ribbon_pln"/>
</dbReference>
<evidence type="ECO:0000256" key="1">
    <source>
        <dbReference type="SAM" id="MobiDB-lite"/>
    </source>
</evidence>
<dbReference type="InterPro" id="IPR001623">
    <property type="entry name" value="DnaJ_domain"/>
</dbReference>
<dbReference type="Pfam" id="PF23551">
    <property type="entry name" value="Zn_ribbon_20"/>
    <property type="match status" value="1"/>
</dbReference>
<dbReference type="SUPFAM" id="SSF46565">
    <property type="entry name" value="Chaperone J-domain"/>
    <property type="match status" value="1"/>
</dbReference>
<name>A0A6I9SI19_ELAGV</name>
<dbReference type="Gene3D" id="1.10.287.110">
    <property type="entry name" value="DnaJ domain"/>
    <property type="match status" value="1"/>
</dbReference>
<dbReference type="GeneID" id="105061170"/>
<feature type="region of interest" description="Disordered" evidence="1">
    <location>
        <begin position="1"/>
        <end position="26"/>
    </location>
</feature>
<dbReference type="GO" id="GO:0005783">
    <property type="term" value="C:endoplasmic reticulum"/>
    <property type="evidence" value="ECO:0007669"/>
    <property type="project" value="UniProtKB-ARBA"/>
</dbReference>
<dbReference type="AlphaFoldDB" id="A0A6I9SI19"/>
<dbReference type="CDD" id="cd06257">
    <property type="entry name" value="DnaJ"/>
    <property type="match status" value="1"/>
</dbReference>
<feature type="compositionally biased region" description="Basic residues" evidence="1">
    <location>
        <begin position="234"/>
        <end position="244"/>
    </location>
</feature>
<dbReference type="Proteomes" id="UP000504607">
    <property type="component" value="Unplaced"/>
</dbReference>
<evidence type="ECO:0000259" key="2">
    <source>
        <dbReference type="PROSITE" id="PS50076"/>
    </source>
</evidence>
<feature type="compositionally biased region" description="Gly residues" evidence="1">
    <location>
        <begin position="219"/>
        <end position="228"/>
    </location>
</feature>
<dbReference type="PRINTS" id="PR00625">
    <property type="entry name" value="JDOMAIN"/>
</dbReference>
<dbReference type="InParanoid" id="A0A6I9SI19"/>